<organism evidence="1 2">
    <name type="scientific">Kingdonia uniflora</name>
    <dbReference type="NCBI Taxonomy" id="39325"/>
    <lineage>
        <taxon>Eukaryota</taxon>
        <taxon>Viridiplantae</taxon>
        <taxon>Streptophyta</taxon>
        <taxon>Embryophyta</taxon>
        <taxon>Tracheophyta</taxon>
        <taxon>Spermatophyta</taxon>
        <taxon>Magnoliopsida</taxon>
        <taxon>Ranunculales</taxon>
        <taxon>Circaeasteraceae</taxon>
        <taxon>Kingdonia</taxon>
    </lineage>
</organism>
<proteinExistence type="predicted"/>
<dbReference type="AlphaFoldDB" id="A0A7J7KZ10"/>
<evidence type="ECO:0000313" key="1">
    <source>
        <dbReference type="EMBL" id="KAF6135524.1"/>
    </source>
</evidence>
<dbReference type="Proteomes" id="UP000541444">
    <property type="component" value="Unassembled WGS sequence"/>
</dbReference>
<dbReference type="OrthoDB" id="270970at2759"/>
<accession>A0A7J7KZ10</accession>
<sequence length="337" mass="37825">MFDWVEGRTIEISVMGLLPDALQSVTPLEHCEWLNKLLMEVWPNFLNPKLSKRFSLIVERMMHMGFERDANDVSILLLAMLAKPLIGTTQIVINSLHIKGDLIFMSILDGQAILYSFESIPEVRIGVAFGSGNNQSLLATKLQDLKKDAVGSIFSVTVSSASGLIKGGMRGSYSGRQNSSMRNANLEGDVGDRVAQMFVEVELGELTRRTSVSAGSVPRRDITFNMVLHENIGVVRFNLYEWVSKNVMHYYITRCEIKLKYVTDDSTTFWAIGPGSSVLAKRVEYVGQEVEMVPPLEGINSGEVYSMPHLNNVLFISFLENQCTWMLHCLLINERSY</sequence>
<protein>
    <submittedName>
        <fullName evidence="1">Uncharacterized protein</fullName>
    </submittedName>
</protein>
<name>A0A7J7KZ10_9MAGN</name>
<comment type="caution">
    <text evidence="1">The sequence shown here is derived from an EMBL/GenBank/DDBJ whole genome shotgun (WGS) entry which is preliminary data.</text>
</comment>
<keyword evidence="2" id="KW-1185">Reference proteome</keyword>
<evidence type="ECO:0000313" key="2">
    <source>
        <dbReference type="Proteomes" id="UP000541444"/>
    </source>
</evidence>
<gene>
    <name evidence="1" type="ORF">GIB67_015377</name>
</gene>
<reference evidence="1 2" key="1">
    <citation type="journal article" date="2020" name="IScience">
        <title>Genome Sequencing of the Endangered Kingdonia uniflora (Circaeasteraceae, Ranunculales) Reveals Potential Mechanisms of Evolutionary Specialization.</title>
        <authorList>
            <person name="Sun Y."/>
            <person name="Deng T."/>
            <person name="Zhang A."/>
            <person name="Moore M.J."/>
            <person name="Landis J.B."/>
            <person name="Lin N."/>
            <person name="Zhang H."/>
            <person name="Zhang X."/>
            <person name="Huang J."/>
            <person name="Zhang X."/>
            <person name="Sun H."/>
            <person name="Wang H."/>
        </authorList>
    </citation>
    <scope>NUCLEOTIDE SEQUENCE [LARGE SCALE GENOMIC DNA]</scope>
    <source>
        <strain evidence="1">TB1705</strain>
        <tissue evidence="1">Leaf</tissue>
    </source>
</reference>
<dbReference type="EMBL" id="JACGCM010002784">
    <property type="protein sequence ID" value="KAF6135524.1"/>
    <property type="molecule type" value="Genomic_DNA"/>
</dbReference>
<dbReference type="PANTHER" id="PTHR47264">
    <property type="entry name" value="OS01G0128800 PROTEIN"/>
    <property type="match status" value="1"/>
</dbReference>
<dbReference type="PANTHER" id="PTHR47264:SF3">
    <property type="entry name" value="SYNAPTOTAGMIN-5 ISOFORM X1"/>
    <property type="match status" value="1"/>
</dbReference>